<comment type="caution">
    <text evidence="2">The sequence shown here is derived from an EMBL/GenBank/DDBJ whole genome shotgun (WGS) entry which is preliminary data.</text>
</comment>
<dbReference type="AlphaFoldDB" id="A0A498LFP0"/>
<name>A0A498LFP0_LABRO</name>
<keyword evidence="3" id="KW-1185">Reference proteome</keyword>
<evidence type="ECO:0000313" key="2">
    <source>
        <dbReference type="EMBL" id="RXN06971.1"/>
    </source>
</evidence>
<dbReference type="EMBL" id="QBIY01013356">
    <property type="protein sequence ID" value="RXN06971.1"/>
    <property type="molecule type" value="Genomic_DNA"/>
</dbReference>
<proteinExistence type="predicted"/>
<dbReference type="STRING" id="84645.A0A498LFP0"/>
<gene>
    <name evidence="1" type="ORF">ROHU_013014</name>
    <name evidence="2" type="ORF">ROHU_032587</name>
</gene>
<reference evidence="2 3" key="1">
    <citation type="submission" date="2018-03" db="EMBL/GenBank/DDBJ databases">
        <title>Draft genome sequence of Rohu Carp (Labeo rohita).</title>
        <authorList>
            <person name="Das P."/>
            <person name="Kushwaha B."/>
            <person name="Joshi C.G."/>
            <person name="Kumar D."/>
            <person name="Nagpure N.S."/>
            <person name="Sahoo L."/>
            <person name="Das S.P."/>
            <person name="Bit A."/>
            <person name="Patnaik S."/>
            <person name="Meher P.K."/>
            <person name="Jayasankar P."/>
            <person name="Koringa P.G."/>
            <person name="Patel N.V."/>
            <person name="Hinsu A.T."/>
            <person name="Kumar R."/>
            <person name="Pandey M."/>
            <person name="Agarwal S."/>
            <person name="Srivastava S."/>
            <person name="Singh M."/>
            <person name="Iquebal M.A."/>
            <person name="Jaiswal S."/>
            <person name="Angadi U.B."/>
            <person name="Kumar N."/>
            <person name="Raza M."/>
            <person name="Shah T.M."/>
            <person name="Rai A."/>
            <person name="Jena J.K."/>
        </authorList>
    </citation>
    <scope>NUCLEOTIDE SEQUENCE [LARGE SCALE GENOMIC DNA]</scope>
    <source>
        <strain evidence="2">DASCIFA01</strain>
        <tissue evidence="2">Testis</tissue>
    </source>
</reference>
<protein>
    <submittedName>
        <fullName evidence="2">Putative transposon-derived</fullName>
    </submittedName>
</protein>
<organism evidence="2 3">
    <name type="scientific">Labeo rohita</name>
    <name type="common">Indian major carp</name>
    <name type="synonym">Cyprinus rohita</name>
    <dbReference type="NCBI Taxonomy" id="84645"/>
    <lineage>
        <taxon>Eukaryota</taxon>
        <taxon>Metazoa</taxon>
        <taxon>Chordata</taxon>
        <taxon>Craniata</taxon>
        <taxon>Vertebrata</taxon>
        <taxon>Euteleostomi</taxon>
        <taxon>Actinopterygii</taxon>
        <taxon>Neopterygii</taxon>
        <taxon>Teleostei</taxon>
        <taxon>Ostariophysi</taxon>
        <taxon>Cypriniformes</taxon>
        <taxon>Cyprinidae</taxon>
        <taxon>Labeoninae</taxon>
        <taxon>Labeonini</taxon>
        <taxon>Labeo</taxon>
    </lineage>
</organism>
<dbReference type="EMBL" id="QBIY01013448">
    <property type="protein sequence ID" value="RXN04373.1"/>
    <property type="molecule type" value="Genomic_DNA"/>
</dbReference>
<evidence type="ECO:0000313" key="3">
    <source>
        <dbReference type="Proteomes" id="UP000290572"/>
    </source>
</evidence>
<dbReference type="Proteomes" id="UP000290572">
    <property type="component" value="Unassembled WGS sequence"/>
</dbReference>
<accession>A0A498LFP0</accession>
<evidence type="ECO:0000313" key="1">
    <source>
        <dbReference type="EMBL" id="RXN04373.1"/>
    </source>
</evidence>
<sequence>MMSHTEDGLQQQSLSYGCKEFGLTISLKKLNSFHLRCLLRILHIQRQDKVPNTEVLERTGMRNMSAVLSEKLLRWLGHVRRMGPGRIPRDLLYGELAKGSCQERHEIVQYRHMGEL</sequence>